<dbReference type="SUPFAM" id="SSF56112">
    <property type="entry name" value="Protein kinase-like (PK-like)"/>
    <property type="match status" value="1"/>
</dbReference>
<dbReference type="InParanoid" id="A0A200Q1U2"/>
<evidence type="ECO:0000313" key="3">
    <source>
        <dbReference type="Proteomes" id="UP000195402"/>
    </source>
</evidence>
<comment type="caution">
    <text evidence="2">The sequence shown here is derived from an EMBL/GenBank/DDBJ whole genome shotgun (WGS) entry which is preliminary data.</text>
</comment>
<dbReference type="GO" id="GO:0005524">
    <property type="term" value="F:ATP binding"/>
    <property type="evidence" value="ECO:0007669"/>
    <property type="project" value="InterPro"/>
</dbReference>
<proteinExistence type="predicted"/>
<dbReference type="STRING" id="56857.A0A200Q1U2"/>
<dbReference type="PROSITE" id="PS50011">
    <property type="entry name" value="PROTEIN_KINASE_DOM"/>
    <property type="match status" value="1"/>
</dbReference>
<dbReference type="InterPro" id="IPR051564">
    <property type="entry name" value="LRR_receptor-like_kinase"/>
</dbReference>
<dbReference type="EMBL" id="MVGT01003305">
    <property type="protein sequence ID" value="OVA04439.1"/>
    <property type="molecule type" value="Genomic_DNA"/>
</dbReference>
<dbReference type="InterPro" id="IPR000719">
    <property type="entry name" value="Prot_kinase_dom"/>
</dbReference>
<dbReference type="PANTHER" id="PTHR48055">
    <property type="entry name" value="LEUCINE-RICH REPEAT RECEPTOR PROTEIN KINASE EMS1"/>
    <property type="match status" value="1"/>
</dbReference>
<dbReference type="Gene3D" id="1.10.510.10">
    <property type="entry name" value="Transferase(Phosphotransferase) domain 1"/>
    <property type="match status" value="1"/>
</dbReference>
<dbReference type="OrthoDB" id="1932546at2759"/>
<dbReference type="Pfam" id="PF00069">
    <property type="entry name" value="Pkinase"/>
    <property type="match status" value="1"/>
</dbReference>
<protein>
    <submittedName>
        <fullName evidence="2">Protein kinase domain</fullName>
    </submittedName>
</protein>
<evidence type="ECO:0000313" key="2">
    <source>
        <dbReference type="EMBL" id="OVA04439.1"/>
    </source>
</evidence>
<gene>
    <name evidence="2" type="ORF">BVC80_4365g1</name>
</gene>
<dbReference type="AlphaFoldDB" id="A0A200Q1U2"/>
<accession>A0A200Q1U2</accession>
<keyword evidence="2" id="KW-0418">Kinase</keyword>
<keyword evidence="3" id="KW-1185">Reference proteome</keyword>
<name>A0A200Q1U2_MACCD</name>
<dbReference type="InterPro" id="IPR011009">
    <property type="entry name" value="Kinase-like_dom_sf"/>
</dbReference>
<evidence type="ECO:0000259" key="1">
    <source>
        <dbReference type="PROSITE" id="PS50011"/>
    </source>
</evidence>
<feature type="domain" description="Protein kinase" evidence="1">
    <location>
        <begin position="1"/>
        <end position="148"/>
    </location>
</feature>
<dbReference type="GO" id="GO:0004672">
    <property type="term" value="F:protein kinase activity"/>
    <property type="evidence" value="ECO:0007669"/>
    <property type="project" value="InterPro"/>
</dbReference>
<dbReference type="PANTHER" id="PTHR48055:SF46">
    <property type="entry name" value="LEUCINE-RICH REPEAT SERINE_THREONINE-PROTEIN KINASE 1"/>
    <property type="match status" value="1"/>
</dbReference>
<sequence length="149" mass="16720">MEPHVLDFGIAKLIDHSSASAHFTSVMGTIGYFPPETAFTTTTTMAKIKKRDVYSYGVVLLELITRKKALDPSFPEDTNIAKWVFSTWNSNKAIEDIVDPSLVDEFVDSAVMVEVIKVMLVALRCTSKDPSHRRTMRDVVKQLKDAKVK</sequence>
<dbReference type="Proteomes" id="UP000195402">
    <property type="component" value="Unassembled WGS sequence"/>
</dbReference>
<dbReference type="GO" id="GO:0016020">
    <property type="term" value="C:membrane"/>
    <property type="evidence" value="ECO:0007669"/>
    <property type="project" value="TreeGrafter"/>
</dbReference>
<keyword evidence="2" id="KW-0808">Transferase</keyword>
<organism evidence="2 3">
    <name type="scientific">Macleaya cordata</name>
    <name type="common">Five-seeded plume-poppy</name>
    <name type="synonym">Bocconia cordata</name>
    <dbReference type="NCBI Taxonomy" id="56857"/>
    <lineage>
        <taxon>Eukaryota</taxon>
        <taxon>Viridiplantae</taxon>
        <taxon>Streptophyta</taxon>
        <taxon>Embryophyta</taxon>
        <taxon>Tracheophyta</taxon>
        <taxon>Spermatophyta</taxon>
        <taxon>Magnoliopsida</taxon>
        <taxon>Ranunculales</taxon>
        <taxon>Papaveraceae</taxon>
        <taxon>Papaveroideae</taxon>
        <taxon>Macleaya</taxon>
    </lineage>
</organism>
<reference evidence="2 3" key="1">
    <citation type="journal article" date="2017" name="Mol. Plant">
        <title>The Genome of Medicinal Plant Macleaya cordata Provides New Insights into Benzylisoquinoline Alkaloids Metabolism.</title>
        <authorList>
            <person name="Liu X."/>
            <person name="Liu Y."/>
            <person name="Huang P."/>
            <person name="Ma Y."/>
            <person name="Qing Z."/>
            <person name="Tang Q."/>
            <person name="Cao H."/>
            <person name="Cheng P."/>
            <person name="Zheng Y."/>
            <person name="Yuan Z."/>
            <person name="Zhou Y."/>
            <person name="Liu J."/>
            <person name="Tang Z."/>
            <person name="Zhuo Y."/>
            <person name="Zhang Y."/>
            <person name="Yu L."/>
            <person name="Huang J."/>
            <person name="Yang P."/>
            <person name="Peng Q."/>
            <person name="Zhang J."/>
            <person name="Jiang W."/>
            <person name="Zhang Z."/>
            <person name="Lin K."/>
            <person name="Ro D.K."/>
            <person name="Chen X."/>
            <person name="Xiong X."/>
            <person name="Shang Y."/>
            <person name="Huang S."/>
            <person name="Zeng J."/>
        </authorList>
    </citation>
    <scope>NUCLEOTIDE SEQUENCE [LARGE SCALE GENOMIC DNA]</scope>
    <source>
        <strain evidence="3">cv. BLH2017</strain>
        <tissue evidence="2">Root</tissue>
    </source>
</reference>
<dbReference type="OMA" id="PEAIMDI"/>